<feature type="transmembrane region" description="Helical" evidence="1">
    <location>
        <begin position="83"/>
        <end position="103"/>
    </location>
</feature>
<feature type="transmembrane region" description="Helical" evidence="1">
    <location>
        <begin position="169"/>
        <end position="186"/>
    </location>
</feature>
<dbReference type="STRING" id="1802555.A2755_03875"/>
<feature type="transmembrane region" description="Helical" evidence="1">
    <location>
        <begin position="37"/>
        <end position="53"/>
    </location>
</feature>
<evidence type="ECO:0000256" key="1">
    <source>
        <dbReference type="SAM" id="Phobius"/>
    </source>
</evidence>
<dbReference type="AlphaFoldDB" id="A0A1F8DNV7"/>
<feature type="transmembrane region" description="Helical" evidence="1">
    <location>
        <begin position="115"/>
        <end position="132"/>
    </location>
</feature>
<keyword evidence="1" id="KW-0472">Membrane</keyword>
<dbReference type="EMBL" id="MGIP01000026">
    <property type="protein sequence ID" value="OGM90300.1"/>
    <property type="molecule type" value="Genomic_DNA"/>
</dbReference>
<feature type="transmembrane region" description="Helical" evidence="1">
    <location>
        <begin position="60"/>
        <end position="77"/>
    </location>
</feature>
<feature type="transmembrane region" description="Helical" evidence="1">
    <location>
        <begin position="224"/>
        <end position="244"/>
    </location>
</feature>
<keyword evidence="1" id="KW-0812">Transmembrane</keyword>
<protein>
    <submittedName>
        <fullName evidence="2">Uncharacterized protein</fullName>
    </submittedName>
</protein>
<accession>A0A1F8DNV7</accession>
<evidence type="ECO:0000313" key="3">
    <source>
        <dbReference type="Proteomes" id="UP000177029"/>
    </source>
</evidence>
<sequence length="245" mass="27279">MAEKKLRLLLKAPIVSWSANAISAVALLSAWRVTGSVVWLAITVLFAVMTAFWNESALRVYKWMYNSLWVIALLALAQAAEPALVIALAAFFGALLFVILGVAHVRFHEPFKQLSLFYFLLVCAAAALFALQGPVEHVVGTILVMLVFLYLTGREYLRAEISMWNSRIRTYLAAIVLITAEVLWILSLLSIGFLNVATLILVLYMVSMTIVVNHFQGVLTPKILVKDMFFFGIFSVVIFIISGYV</sequence>
<keyword evidence="1" id="KW-1133">Transmembrane helix</keyword>
<dbReference type="Proteomes" id="UP000177029">
    <property type="component" value="Unassembled WGS sequence"/>
</dbReference>
<organism evidence="2 3">
    <name type="scientific">Candidatus Wolfebacteria bacterium RIFCSPHIGHO2_01_FULL_48_22</name>
    <dbReference type="NCBI Taxonomy" id="1802555"/>
    <lineage>
        <taxon>Bacteria</taxon>
        <taxon>Candidatus Wolfeibacteriota</taxon>
    </lineage>
</organism>
<gene>
    <name evidence="2" type="ORF">A2755_03875</name>
</gene>
<name>A0A1F8DNV7_9BACT</name>
<feature type="transmembrane region" description="Helical" evidence="1">
    <location>
        <begin position="138"/>
        <end position="157"/>
    </location>
</feature>
<evidence type="ECO:0000313" key="2">
    <source>
        <dbReference type="EMBL" id="OGM90300.1"/>
    </source>
</evidence>
<feature type="transmembrane region" description="Helical" evidence="1">
    <location>
        <begin position="192"/>
        <end position="212"/>
    </location>
</feature>
<comment type="caution">
    <text evidence="2">The sequence shown here is derived from an EMBL/GenBank/DDBJ whole genome shotgun (WGS) entry which is preliminary data.</text>
</comment>
<reference evidence="2 3" key="1">
    <citation type="journal article" date="2016" name="Nat. Commun.">
        <title>Thousands of microbial genomes shed light on interconnected biogeochemical processes in an aquifer system.</title>
        <authorList>
            <person name="Anantharaman K."/>
            <person name="Brown C.T."/>
            <person name="Hug L.A."/>
            <person name="Sharon I."/>
            <person name="Castelle C.J."/>
            <person name="Probst A.J."/>
            <person name="Thomas B.C."/>
            <person name="Singh A."/>
            <person name="Wilkins M.J."/>
            <person name="Karaoz U."/>
            <person name="Brodie E.L."/>
            <person name="Williams K.H."/>
            <person name="Hubbard S.S."/>
            <person name="Banfield J.F."/>
        </authorList>
    </citation>
    <scope>NUCLEOTIDE SEQUENCE [LARGE SCALE GENOMIC DNA]</scope>
</reference>
<proteinExistence type="predicted"/>
<feature type="transmembrane region" description="Helical" evidence="1">
    <location>
        <begin position="12"/>
        <end position="31"/>
    </location>
</feature>